<dbReference type="AlphaFoldDB" id="B8IBF3"/>
<protein>
    <recommendedName>
        <fullName evidence="3">DUF1476 domain-containing protein</fullName>
    </recommendedName>
</protein>
<dbReference type="HOGENOM" id="CLU_146724_2_0_5"/>
<proteinExistence type="predicted"/>
<evidence type="ECO:0000313" key="2">
    <source>
        <dbReference type="Proteomes" id="UP000008207"/>
    </source>
</evidence>
<dbReference type="Proteomes" id="UP000008207">
    <property type="component" value="Chromosome"/>
</dbReference>
<dbReference type="RefSeq" id="WP_015929048.1">
    <property type="nucleotide sequence ID" value="NC_011894.1"/>
</dbReference>
<accession>B8IBF3</accession>
<dbReference type="EMBL" id="CP001349">
    <property type="protein sequence ID" value="ACL57368.1"/>
    <property type="molecule type" value="Genomic_DNA"/>
</dbReference>
<keyword evidence="2" id="KW-1185">Reference proteome</keyword>
<gene>
    <name evidence="1" type="ordered locus">Mnod_2394</name>
</gene>
<dbReference type="STRING" id="460265.Mnod_2394"/>
<reference evidence="1 2" key="1">
    <citation type="submission" date="2009-01" db="EMBL/GenBank/DDBJ databases">
        <title>Complete sequence of chromosome of Methylobacterium nodulans ORS 2060.</title>
        <authorList>
            <consortium name="US DOE Joint Genome Institute"/>
            <person name="Lucas S."/>
            <person name="Copeland A."/>
            <person name="Lapidus A."/>
            <person name="Glavina del Rio T."/>
            <person name="Dalin E."/>
            <person name="Tice H."/>
            <person name="Bruce D."/>
            <person name="Goodwin L."/>
            <person name="Pitluck S."/>
            <person name="Sims D."/>
            <person name="Brettin T."/>
            <person name="Detter J.C."/>
            <person name="Han C."/>
            <person name="Larimer F."/>
            <person name="Land M."/>
            <person name="Hauser L."/>
            <person name="Kyrpides N."/>
            <person name="Ivanova N."/>
            <person name="Marx C.J."/>
            <person name="Richardson P."/>
        </authorList>
    </citation>
    <scope>NUCLEOTIDE SEQUENCE [LARGE SCALE GENOMIC DNA]</scope>
    <source>
        <strain evidence="2">LMG 21967 / CNCM I-2342 / ORS 2060</strain>
    </source>
</reference>
<evidence type="ECO:0000313" key="1">
    <source>
        <dbReference type="EMBL" id="ACL57368.1"/>
    </source>
</evidence>
<name>B8IBF3_METNO</name>
<dbReference type="Pfam" id="PF07345">
    <property type="entry name" value="ATPaseInh_sub_z"/>
    <property type="match status" value="1"/>
</dbReference>
<organism evidence="1 2">
    <name type="scientific">Methylobacterium nodulans (strain LMG 21967 / CNCM I-2342 / ORS 2060)</name>
    <dbReference type="NCBI Taxonomy" id="460265"/>
    <lineage>
        <taxon>Bacteria</taxon>
        <taxon>Pseudomonadati</taxon>
        <taxon>Pseudomonadota</taxon>
        <taxon>Alphaproteobacteria</taxon>
        <taxon>Hyphomicrobiales</taxon>
        <taxon>Methylobacteriaceae</taxon>
        <taxon>Methylobacterium</taxon>
    </lineage>
</organism>
<dbReference type="OrthoDB" id="7997599at2"/>
<evidence type="ECO:0008006" key="3">
    <source>
        <dbReference type="Google" id="ProtNLM"/>
    </source>
</evidence>
<dbReference type="InterPro" id="IPR038293">
    <property type="entry name" value="ATPase_inh_sub_z_sf"/>
</dbReference>
<dbReference type="InterPro" id="IPR009945">
    <property type="entry name" value="ATPase_inh_sub_z"/>
</dbReference>
<dbReference type="KEGG" id="mno:Mnod_2394"/>
<dbReference type="eggNOG" id="COG5467">
    <property type="taxonomic scope" value="Bacteria"/>
</dbReference>
<sequence length="122" mass="13157">MLKAFEERERAAELLFVRGEEMRFAAHCYAVRSLAAYAMRKLGVDGQTSEAYARALIATLIEGVADDEALITRVQADLAANGVDVPLAELRIELMRSTAQTAGAAGLMSAELNQSSRSQPVV</sequence>
<dbReference type="Gene3D" id="1.10.790.20">
    <property type="entry name" value="Domain of unknown function DUF1476"/>
    <property type="match status" value="1"/>
</dbReference>